<keyword evidence="8 9" id="KW-0472">Membrane</keyword>
<evidence type="ECO:0000259" key="10">
    <source>
        <dbReference type="PROSITE" id="PS50893"/>
    </source>
</evidence>
<feature type="transmembrane region" description="Helical" evidence="9">
    <location>
        <begin position="139"/>
        <end position="162"/>
    </location>
</feature>
<dbReference type="Pfam" id="PF00664">
    <property type="entry name" value="ABC_membrane"/>
    <property type="match status" value="1"/>
</dbReference>
<evidence type="ECO:0000256" key="8">
    <source>
        <dbReference type="ARBA" id="ARBA00023136"/>
    </source>
</evidence>
<dbReference type="Pfam" id="PF00005">
    <property type="entry name" value="ABC_tran"/>
    <property type="match status" value="1"/>
</dbReference>
<dbReference type="Proteomes" id="UP000218164">
    <property type="component" value="Unassembled WGS sequence"/>
</dbReference>
<evidence type="ECO:0000256" key="4">
    <source>
        <dbReference type="ARBA" id="ARBA00022692"/>
    </source>
</evidence>
<evidence type="ECO:0000313" key="12">
    <source>
        <dbReference type="EMBL" id="PAV11038.1"/>
    </source>
</evidence>
<feature type="transmembrane region" description="Helical" evidence="9">
    <location>
        <begin position="255"/>
        <end position="276"/>
    </location>
</feature>
<protein>
    <recommendedName>
        <fullName evidence="14">ABC transporter ATP-binding protein</fullName>
    </recommendedName>
</protein>
<dbReference type="Gene3D" id="3.40.50.300">
    <property type="entry name" value="P-loop containing nucleotide triphosphate hydrolases"/>
    <property type="match status" value="1"/>
</dbReference>
<dbReference type="InterPro" id="IPR003439">
    <property type="entry name" value="ABC_transporter-like_ATP-bd"/>
</dbReference>
<dbReference type="PANTHER" id="PTHR24221">
    <property type="entry name" value="ATP-BINDING CASSETTE SUB-FAMILY B"/>
    <property type="match status" value="1"/>
</dbReference>
<dbReference type="InterPro" id="IPR011527">
    <property type="entry name" value="ABC1_TM_dom"/>
</dbReference>
<dbReference type="InterPro" id="IPR027417">
    <property type="entry name" value="P-loop_NTPase"/>
</dbReference>
<dbReference type="PROSITE" id="PS50929">
    <property type="entry name" value="ABC_TM1F"/>
    <property type="match status" value="1"/>
</dbReference>
<dbReference type="PANTHER" id="PTHR24221:SF654">
    <property type="entry name" value="ATP-BINDING CASSETTE SUB-FAMILY B MEMBER 6"/>
    <property type="match status" value="1"/>
</dbReference>
<feature type="transmembrane region" description="Helical" evidence="9">
    <location>
        <begin position="288"/>
        <end position="307"/>
    </location>
</feature>
<dbReference type="GO" id="GO:0140359">
    <property type="term" value="F:ABC-type transporter activity"/>
    <property type="evidence" value="ECO:0007669"/>
    <property type="project" value="InterPro"/>
</dbReference>
<dbReference type="InterPro" id="IPR039421">
    <property type="entry name" value="Type_1_exporter"/>
</dbReference>
<dbReference type="RefSeq" id="WP_095645848.1">
    <property type="nucleotide sequence ID" value="NZ_LMVP01000533.1"/>
</dbReference>
<dbReference type="SUPFAM" id="SSF52540">
    <property type="entry name" value="P-loop containing nucleoside triphosphate hydrolases"/>
    <property type="match status" value="1"/>
</dbReference>
<accession>A0A2A2HNW9</accession>
<dbReference type="PROSITE" id="PS50893">
    <property type="entry name" value="ABC_TRANSPORTER_2"/>
    <property type="match status" value="1"/>
</dbReference>
<keyword evidence="3" id="KW-1003">Cell membrane</keyword>
<name>A0A2A2HNW9_9EURY</name>
<evidence type="ECO:0000256" key="9">
    <source>
        <dbReference type="SAM" id="Phobius"/>
    </source>
</evidence>
<evidence type="ECO:0000256" key="6">
    <source>
        <dbReference type="ARBA" id="ARBA00022840"/>
    </source>
</evidence>
<feature type="domain" description="ABC transmembrane type-1" evidence="11">
    <location>
        <begin position="29"/>
        <end position="310"/>
    </location>
</feature>
<evidence type="ECO:0000256" key="7">
    <source>
        <dbReference type="ARBA" id="ARBA00022989"/>
    </source>
</evidence>
<feature type="transmembrane region" description="Helical" evidence="9">
    <location>
        <begin position="50"/>
        <end position="78"/>
    </location>
</feature>
<feature type="domain" description="ABC transporter" evidence="10">
    <location>
        <begin position="346"/>
        <end position="581"/>
    </location>
</feature>
<dbReference type="InterPro" id="IPR017871">
    <property type="entry name" value="ABC_transporter-like_CS"/>
</dbReference>
<dbReference type="NCBIfam" id="TIGR02868">
    <property type="entry name" value="CydC"/>
    <property type="match status" value="1"/>
</dbReference>
<evidence type="ECO:0000313" key="13">
    <source>
        <dbReference type="Proteomes" id="UP000218164"/>
    </source>
</evidence>
<gene>
    <name evidence="12" type="ORF">ASJ81_11675</name>
</gene>
<dbReference type="OrthoDB" id="121502at2157"/>
<dbReference type="FunFam" id="3.40.50.300:FF:000221">
    <property type="entry name" value="Multidrug ABC transporter ATP-binding protein"/>
    <property type="match status" value="1"/>
</dbReference>
<evidence type="ECO:0000256" key="1">
    <source>
        <dbReference type="ARBA" id="ARBA00004651"/>
    </source>
</evidence>
<dbReference type="GO" id="GO:0034775">
    <property type="term" value="P:glutathione transmembrane transport"/>
    <property type="evidence" value="ECO:0007669"/>
    <property type="project" value="InterPro"/>
</dbReference>
<evidence type="ECO:0000256" key="2">
    <source>
        <dbReference type="ARBA" id="ARBA00022448"/>
    </source>
</evidence>
<dbReference type="PROSITE" id="PS00211">
    <property type="entry name" value="ABC_TRANSPORTER_1"/>
    <property type="match status" value="1"/>
</dbReference>
<dbReference type="GO" id="GO:0016887">
    <property type="term" value="F:ATP hydrolysis activity"/>
    <property type="evidence" value="ECO:0007669"/>
    <property type="project" value="InterPro"/>
</dbReference>
<organism evidence="12 13">
    <name type="scientific">Methanosarcina spelaei</name>
    <dbReference type="NCBI Taxonomy" id="1036679"/>
    <lineage>
        <taxon>Archaea</taxon>
        <taxon>Methanobacteriati</taxon>
        <taxon>Methanobacteriota</taxon>
        <taxon>Stenosarchaea group</taxon>
        <taxon>Methanomicrobia</taxon>
        <taxon>Methanosarcinales</taxon>
        <taxon>Methanosarcinaceae</taxon>
        <taxon>Methanosarcina</taxon>
    </lineage>
</organism>
<dbReference type="SMART" id="SM00382">
    <property type="entry name" value="AAA"/>
    <property type="match status" value="1"/>
</dbReference>
<dbReference type="EMBL" id="LMVP01000533">
    <property type="protein sequence ID" value="PAV11038.1"/>
    <property type="molecule type" value="Genomic_DNA"/>
</dbReference>
<feature type="transmembrane region" description="Helical" evidence="9">
    <location>
        <begin position="21"/>
        <end position="44"/>
    </location>
</feature>
<keyword evidence="4 9" id="KW-0812">Transmembrane</keyword>
<evidence type="ECO:0000259" key="11">
    <source>
        <dbReference type="PROSITE" id="PS50929"/>
    </source>
</evidence>
<sequence>MLEKKWSENQMKIFIKLLPHLKPVISSIILGIITGIMNQGAAIACSAYGAYLVSLAILGAAPHAILIGIWVLIALVVLRAVMSYAEMWYAHKAAYGILAHLRVKLYRAIEKIAPSYLMNKRTGDLSSTLMSDVETLEWFYAHTYGAAFIAVIVPVIVLAVIAVLIHPYLALVLIPWLFLTVTVPFWFQNRAEVDGRKIREGLAEVNSEVVDGIQGIREILSFGYESWYLKKLRNANKCLSAVQRKYGSRQGIETGLLNFFMSAGLLSVTIISVYLIKNGMMDRQWYAVSIILSIYVFTPVVAIGTMARSFGIMQSSTDRVFTVLEMPETVKDMVEVSKPLQNKLSVEFDHVSFRYKEELPLVLKDVSFRVSPGETVALVGHSGSGKSTCANLLLRFWDVTEGCIRVGGQDVRDLKQVDLRNIVSIVPQDVYLFNCSIKDNLLLGKQNATDTEIYEAARKARIHDFIISLPNGYDTEVGERGVQLSGGQRQRIAIARALLKNAPILLMDEAVSNLDTKNEGELREALQELSKNRITLVIAHRLSTIMAADKIVVLENGTVAQTGRHEEMILRDSTYSRLIRTQYAKMV</sequence>
<dbReference type="GO" id="GO:0005886">
    <property type="term" value="C:plasma membrane"/>
    <property type="evidence" value="ECO:0007669"/>
    <property type="project" value="UniProtKB-SubCell"/>
</dbReference>
<dbReference type="InterPro" id="IPR014223">
    <property type="entry name" value="ABC_CydC/D"/>
</dbReference>
<dbReference type="SUPFAM" id="SSF90123">
    <property type="entry name" value="ABC transporter transmembrane region"/>
    <property type="match status" value="1"/>
</dbReference>
<reference evidence="12 13" key="1">
    <citation type="journal article" date="2017" name="BMC Genomics">
        <title>Genomic analysis of methanogenic archaea reveals a shift towards energy conservation.</title>
        <authorList>
            <person name="Gilmore S.P."/>
            <person name="Henske J.K."/>
            <person name="Sexton J.A."/>
            <person name="Solomon K.V."/>
            <person name="Seppala S."/>
            <person name="Yoo J.I."/>
            <person name="Huyett L.M."/>
            <person name="Pressman A."/>
            <person name="Cogan J.Z."/>
            <person name="Kivenson V."/>
            <person name="Peng X."/>
            <person name="Tan Y."/>
            <person name="Valentine D.L."/>
            <person name="O'Malley M.A."/>
        </authorList>
    </citation>
    <scope>NUCLEOTIDE SEQUENCE [LARGE SCALE GENOMIC DNA]</scope>
    <source>
        <strain evidence="12 13">MC-15</strain>
    </source>
</reference>
<evidence type="ECO:0000256" key="5">
    <source>
        <dbReference type="ARBA" id="ARBA00022741"/>
    </source>
</evidence>
<keyword evidence="6" id="KW-0067">ATP-binding</keyword>
<keyword evidence="5" id="KW-0547">Nucleotide-binding</keyword>
<dbReference type="AlphaFoldDB" id="A0A2A2HNW9"/>
<feature type="transmembrane region" description="Helical" evidence="9">
    <location>
        <begin position="168"/>
        <end position="187"/>
    </location>
</feature>
<dbReference type="Gene3D" id="1.20.1560.10">
    <property type="entry name" value="ABC transporter type 1, transmembrane domain"/>
    <property type="match status" value="1"/>
</dbReference>
<keyword evidence="7 9" id="KW-1133">Transmembrane helix</keyword>
<dbReference type="InterPro" id="IPR036640">
    <property type="entry name" value="ABC1_TM_sf"/>
</dbReference>
<keyword evidence="13" id="KW-1185">Reference proteome</keyword>
<evidence type="ECO:0008006" key="14">
    <source>
        <dbReference type="Google" id="ProtNLM"/>
    </source>
</evidence>
<evidence type="ECO:0000256" key="3">
    <source>
        <dbReference type="ARBA" id="ARBA00022475"/>
    </source>
</evidence>
<proteinExistence type="predicted"/>
<comment type="caution">
    <text evidence="12">The sequence shown here is derived from an EMBL/GenBank/DDBJ whole genome shotgun (WGS) entry which is preliminary data.</text>
</comment>
<dbReference type="GO" id="GO:0045454">
    <property type="term" value="P:cell redox homeostasis"/>
    <property type="evidence" value="ECO:0007669"/>
    <property type="project" value="InterPro"/>
</dbReference>
<dbReference type="InterPro" id="IPR003593">
    <property type="entry name" value="AAA+_ATPase"/>
</dbReference>
<keyword evidence="2" id="KW-0813">Transport</keyword>
<dbReference type="GO" id="GO:0005524">
    <property type="term" value="F:ATP binding"/>
    <property type="evidence" value="ECO:0007669"/>
    <property type="project" value="UniProtKB-KW"/>
</dbReference>
<comment type="subcellular location">
    <subcellularLocation>
        <location evidence="1">Cell membrane</location>
        <topology evidence="1">Multi-pass membrane protein</topology>
    </subcellularLocation>
</comment>